<dbReference type="PANTHER" id="PTHR24198:SF165">
    <property type="entry name" value="ANKYRIN REPEAT-CONTAINING PROTEIN-RELATED"/>
    <property type="match status" value="1"/>
</dbReference>
<feature type="repeat" description="ANK" evidence="3">
    <location>
        <begin position="72"/>
        <end position="104"/>
    </location>
</feature>
<keyword evidence="2 3" id="KW-0040">ANK repeat</keyword>
<keyword evidence="1" id="KW-0677">Repeat</keyword>
<reference evidence="5" key="1">
    <citation type="submission" date="2022-04" db="EMBL/GenBank/DDBJ databases">
        <title>Consumption of N2O by Flavobacterium azooxidireducens sp. nov. isolated from Decomposing Leaf Litter of Phragmites australis (Cav.).</title>
        <authorList>
            <person name="Behrendt U."/>
            <person name="Spanner T."/>
            <person name="Augustin J."/>
            <person name="Horn M.A."/>
            <person name="Kolb S."/>
            <person name="Ulrich A."/>
        </authorList>
    </citation>
    <scope>NUCLEOTIDE SEQUENCE</scope>
    <source>
        <strain evidence="5">IGB 4-14</strain>
    </source>
</reference>
<proteinExistence type="predicted"/>
<dbReference type="Proteomes" id="UP000830583">
    <property type="component" value="Chromosome"/>
</dbReference>
<dbReference type="PROSITE" id="PS50088">
    <property type="entry name" value="ANK_REPEAT"/>
    <property type="match status" value="2"/>
</dbReference>
<dbReference type="EMBL" id="CP096205">
    <property type="protein sequence ID" value="UPQ78520.1"/>
    <property type="molecule type" value="Genomic_DNA"/>
</dbReference>
<evidence type="ECO:0000313" key="6">
    <source>
        <dbReference type="Proteomes" id="UP000830583"/>
    </source>
</evidence>
<evidence type="ECO:0000313" key="5">
    <source>
        <dbReference type="EMBL" id="UPQ78520.1"/>
    </source>
</evidence>
<evidence type="ECO:0000256" key="3">
    <source>
        <dbReference type="PROSITE-ProRule" id="PRU00023"/>
    </source>
</evidence>
<organism evidence="5 6">
    <name type="scientific">Flavobacterium azooxidireducens</name>
    <dbReference type="NCBI Taxonomy" id="1871076"/>
    <lineage>
        <taxon>Bacteria</taxon>
        <taxon>Pseudomonadati</taxon>
        <taxon>Bacteroidota</taxon>
        <taxon>Flavobacteriia</taxon>
        <taxon>Flavobacteriales</taxon>
        <taxon>Flavobacteriaceae</taxon>
        <taxon>Flavobacterium</taxon>
    </lineage>
</organism>
<dbReference type="PRINTS" id="PR01415">
    <property type="entry name" value="ANKYRIN"/>
</dbReference>
<evidence type="ECO:0000256" key="4">
    <source>
        <dbReference type="SAM" id="SignalP"/>
    </source>
</evidence>
<feature type="chain" id="PRO_5045935929" evidence="4">
    <location>
        <begin position="22"/>
        <end position="131"/>
    </location>
</feature>
<dbReference type="Gene3D" id="1.25.40.20">
    <property type="entry name" value="Ankyrin repeat-containing domain"/>
    <property type="match status" value="1"/>
</dbReference>
<gene>
    <name evidence="5" type="ORF">M0M57_12935</name>
</gene>
<dbReference type="SMART" id="SM00248">
    <property type="entry name" value="ANK"/>
    <property type="match status" value="2"/>
</dbReference>
<evidence type="ECO:0000256" key="1">
    <source>
        <dbReference type="ARBA" id="ARBA00022737"/>
    </source>
</evidence>
<name>A0ABY4KGJ4_9FLAO</name>
<sequence length="131" mass="14286">MKKSIVYLGIALLGFGTLANAANNGNITSSKTEVSVYAKYYATPLCVAISKGEVEVVKKFIEYGADINETTNGLTPLMYAARYNQVEIIKLLLEKGANIKSKDERGFTALNHAENSKATEAIELLKNHSKK</sequence>
<dbReference type="PANTHER" id="PTHR24198">
    <property type="entry name" value="ANKYRIN REPEAT AND PROTEIN KINASE DOMAIN-CONTAINING PROTEIN"/>
    <property type="match status" value="1"/>
</dbReference>
<keyword evidence="6" id="KW-1185">Reference proteome</keyword>
<keyword evidence="4" id="KW-0732">Signal</keyword>
<feature type="signal peptide" evidence="4">
    <location>
        <begin position="1"/>
        <end position="21"/>
    </location>
</feature>
<protein>
    <submittedName>
        <fullName evidence="5">Ankyrin repeat domain-containing protein</fullName>
    </submittedName>
</protein>
<dbReference type="PROSITE" id="PS50297">
    <property type="entry name" value="ANK_REP_REGION"/>
    <property type="match status" value="2"/>
</dbReference>
<dbReference type="SUPFAM" id="SSF48403">
    <property type="entry name" value="Ankyrin repeat"/>
    <property type="match status" value="1"/>
</dbReference>
<dbReference type="RefSeq" id="WP_248433444.1">
    <property type="nucleotide sequence ID" value="NZ_CP096205.1"/>
</dbReference>
<accession>A0ABY4KGJ4</accession>
<dbReference type="Pfam" id="PF12796">
    <property type="entry name" value="Ank_2"/>
    <property type="match status" value="1"/>
</dbReference>
<dbReference type="InterPro" id="IPR002110">
    <property type="entry name" value="Ankyrin_rpt"/>
</dbReference>
<evidence type="ECO:0000256" key="2">
    <source>
        <dbReference type="ARBA" id="ARBA00023043"/>
    </source>
</evidence>
<feature type="repeat" description="ANK" evidence="3">
    <location>
        <begin position="40"/>
        <end position="72"/>
    </location>
</feature>
<dbReference type="InterPro" id="IPR036770">
    <property type="entry name" value="Ankyrin_rpt-contain_sf"/>
</dbReference>